<gene>
    <name evidence="10" type="ORF">COX46_05965</name>
</gene>
<keyword evidence="7" id="KW-0547">Nucleotide-binding</keyword>
<evidence type="ECO:0000256" key="4">
    <source>
        <dbReference type="ARBA" id="ARBA00022571"/>
    </source>
</evidence>
<dbReference type="PANTHER" id="PTHR11587:SF2">
    <property type="entry name" value="ARGININOSUCCINATE SYNTHASE"/>
    <property type="match status" value="1"/>
</dbReference>
<dbReference type="EC" id="6.3.4.5" evidence="3"/>
<dbReference type="InterPro" id="IPR001518">
    <property type="entry name" value="Arginosuc_synth"/>
</dbReference>
<proteinExistence type="predicted"/>
<dbReference type="Proteomes" id="UP000230392">
    <property type="component" value="Unassembled WGS sequence"/>
</dbReference>
<dbReference type="InterPro" id="IPR014729">
    <property type="entry name" value="Rossmann-like_a/b/a_fold"/>
</dbReference>
<feature type="domain" description="Arginosuccinate synthase C-terminal" evidence="9">
    <location>
        <begin position="46"/>
        <end position="260"/>
    </location>
</feature>
<evidence type="ECO:0000256" key="7">
    <source>
        <dbReference type="ARBA" id="ARBA00022741"/>
    </source>
</evidence>
<dbReference type="PANTHER" id="PTHR11587">
    <property type="entry name" value="ARGININOSUCCINATE SYNTHASE"/>
    <property type="match status" value="1"/>
</dbReference>
<dbReference type="InterPro" id="IPR048268">
    <property type="entry name" value="Arginosuc_syn_C"/>
</dbReference>
<sequence>MTWKALAPDLKIIAPLREWKFKSRQEEIEFAKKRGIPVPVTKKSPYSVDANLWGISIECGVLEDPGVEPPENAYQITVAPEKAPGEPKYLKIGFEKGKPVSLDGKRLGGKELIDRLNQIGAEYGVGRIDMVEDRTVGLKSREIYEAPAATILITSHQELEKMVLSRSLWELKESLSNQYANLIYQGAWFSEKKEALDAFFQSTQRYVSGLVRVKMYKGKAFVVGRSSPYSLYSEELATYGARDIFDRTSAEGFIRLTGLPLFLEGLRRKKASS</sequence>
<dbReference type="EMBL" id="PCRF01000291">
    <property type="protein sequence ID" value="PIP15405.1"/>
    <property type="molecule type" value="Genomic_DNA"/>
</dbReference>
<dbReference type="NCBIfam" id="NF001770">
    <property type="entry name" value="PRK00509.1"/>
    <property type="match status" value="1"/>
</dbReference>
<evidence type="ECO:0000256" key="6">
    <source>
        <dbReference type="ARBA" id="ARBA00022605"/>
    </source>
</evidence>
<dbReference type="GO" id="GO:0005737">
    <property type="term" value="C:cytoplasm"/>
    <property type="evidence" value="ECO:0007669"/>
    <property type="project" value="TreeGrafter"/>
</dbReference>
<keyword evidence="8" id="KW-0067">ATP-binding</keyword>
<dbReference type="InterPro" id="IPR024074">
    <property type="entry name" value="AS_cat/multimer_dom_body"/>
</dbReference>
<evidence type="ECO:0000259" key="9">
    <source>
        <dbReference type="Pfam" id="PF20979"/>
    </source>
</evidence>
<keyword evidence="6" id="KW-0028">Amino-acid biosynthesis</keyword>
<comment type="caution">
    <text evidence="10">The sequence shown here is derived from an EMBL/GenBank/DDBJ whole genome shotgun (WGS) entry which is preliminary data.</text>
</comment>
<organism evidence="10 11">
    <name type="scientific">bacterium (Candidatus Ratteibacteria) CG23_combo_of_CG06-09_8_20_14_all_48_7</name>
    <dbReference type="NCBI Taxonomy" id="2014292"/>
    <lineage>
        <taxon>Bacteria</taxon>
        <taxon>Candidatus Ratteibacteria</taxon>
    </lineage>
</organism>
<keyword evidence="4" id="KW-0055">Arginine biosynthesis</keyword>
<evidence type="ECO:0000256" key="2">
    <source>
        <dbReference type="ARBA" id="ARBA00011881"/>
    </source>
</evidence>
<accession>A0A2G9Y836</accession>
<dbReference type="UniPathway" id="UPA00068">
    <property type="reaction ID" value="UER00113"/>
</dbReference>
<dbReference type="GO" id="GO:0000050">
    <property type="term" value="P:urea cycle"/>
    <property type="evidence" value="ECO:0007669"/>
    <property type="project" value="TreeGrafter"/>
</dbReference>
<dbReference type="GO" id="GO:0006526">
    <property type="term" value="P:L-arginine biosynthetic process"/>
    <property type="evidence" value="ECO:0007669"/>
    <property type="project" value="UniProtKB-UniPathway"/>
</dbReference>
<name>A0A2G9Y836_9BACT</name>
<comment type="subunit">
    <text evidence="2">Homotetramer.</text>
</comment>
<dbReference type="NCBIfam" id="TIGR00032">
    <property type="entry name" value="argG"/>
    <property type="match status" value="1"/>
</dbReference>
<dbReference type="AlphaFoldDB" id="A0A2G9Y836"/>
<dbReference type="Gene3D" id="3.90.1260.10">
    <property type="entry name" value="Argininosuccinate synthetase, chain A, domain 2"/>
    <property type="match status" value="1"/>
</dbReference>
<dbReference type="GO" id="GO:0005524">
    <property type="term" value="F:ATP binding"/>
    <property type="evidence" value="ECO:0007669"/>
    <property type="project" value="UniProtKB-KW"/>
</dbReference>
<evidence type="ECO:0000313" key="10">
    <source>
        <dbReference type="EMBL" id="PIP15405.1"/>
    </source>
</evidence>
<dbReference type="CDD" id="cd01999">
    <property type="entry name" value="ASS"/>
    <property type="match status" value="1"/>
</dbReference>
<evidence type="ECO:0000256" key="5">
    <source>
        <dbReference type="ARBA" id="ARBA00022598"/>
    </source>
</evidence>
<protein>
    <recommendedName>
        <fullName evidence="3">argininosuccinate synthase</fullName>
        <ecNumber evidence="3">6.3.4.5</ecNumber>
    </recommendedName>
</protein>
<dbReference type="GO" id="GO:0000053">
    <property type="term" value="P:argininosuccinate metabolic process"/>
    <property type="evidence" value="ECO:0007669"/>
    <property type="project" value="TreeGrafter"/>
</dbReference>
<dbReference type="Pfam" id="PF20979">
    <property type="entry name" value="Arginosuc_syn_C"/>
    <property type="match status" value="1"/>
</dbReference>
<keyword evidence="5" id="KW-0436">Ligase</keyword>
<dbReference type="Gene3D" id="3.40.50.620">
    <property type="entry name" value="HUPs"/>
    <property type="match status" value="1"/>
</dbReference>
<evidence type="ECO:0000313" key="11">
    <source>
        <dbReference type="Proteomes" id="UP000230392"/>
    </source>
</evidence>
<evidence type="ECO:0000256" key="8">
    <source>
        <dbReference type="ARBA" id="ARBA00022840"/>
    </source>
</evidence>
<dbReference type="SUPFAM" id="SSF69864">
    <property type="entry name" value="Argininosuccinate synthetase, C-terminal domain"/>
    <property type="match status" value="1"/>
</dbReference>
<reference evidence="10 11" key="1">
    <citation type="submission" date="2017-09" db="EMBL/GenBank/DDBJ databases">
        <title>Depth-based differentiation of microbial function through sediment-hosted aquifers and enrichment of novel symbionts in the deep terrestrial subsurface.</title>
        <authorList>
            <person name="Probst A.J."/>
            <person name="Ladd B."/>
            <person name="Jarett J.K."/>
            <person name="Geller-Mcgrath D.E."/>
            <person name="Sieber C.M."/>
            <person name="Emerson J.B."/>
            <person name="Anantharaman K."/>
            <person name="Thomas B.C."/>
            <person name="Malmstrom R."/>
            <person name="Stieglmeier M."/>
            <person name="Klingl A."/>
            <person name="Woyke T."/>
            <person name="Ryan C.M."/>
            <person name="Banfield J.F."/>
        </authorList>
    </citation>
    <scope>NUCLEOTIDE SEQUENCE [LARGE SCALE GENOMIC DNA]</scope>
    <source>
        <strain evidence="10">CG23_combo_of_CG06-09_8_20_14_all_48_7</strain>
    </source>
</reference>
<dbReference type="GO" id="GO:0004055">
    <property type="term" value="F:argininosuccinate synthase activity"/>
    <property type="evidence" value="ECO:0007669"/>
    <property type="project" value="UniProtKB-EC"/>
</dbReference>
<dbReference type="InterPro" id="IPR023434">
    <property type="entry name" value="Arginosuc_synth_type_1_subfam"/>
</dbReference>
<evidence type="ECO:0000256" key="3">
    <source>
        <dbReference type="ARBA" id="ARBA00012286"/>
    </source>
</evidence>
<dbReference type="FunFam" id="3.90.1260.10:FF:000007">
    <property type="entry name" value="Argininosuccinate synthase"/>
    <property type="match status" value="1"/>
</dbReference>
<comment type="pathway">
    <text evidence="1">Amino-acid biosynthesis; L-arginine biosynthesis; L-arginine from L-ornithine and carbamoyl phosphate: step 2/3.</text>
</comment>
<evidence type="ECO:0000256" key="1">
    <source>
        <dbReference type="ARBA" id="ARBA00004967"/>
    </source>
</evidence>